<evidence type="ECO:0000313" key="2">
    <source>
        <dbReference type="EMBL" id="KAG0524163.1"/>
    </source>
</evidence>
<reference evidence="2" key="1">
    <citation type="journal article" date="2019" name="BMC Genomics">
        <title>A new reference genome for Sorghum bicolor reveals high levels of sequence similarity between sweet and grain genotypes: implications for the genetics of sugar metabolism.</title>
        <authorList>
            <person name="Cooper E.A."/>
            <person name="Brenton Z.W."/>
            <person name="Flinn B.S."/>
            <person name="Jenkins J."/>
            <person name="Shu S."/>
            <person name="Flowers D."/>
            <person name="Luo F."/>
            <person name="Wang Y."/>
            <person name="Xia P."/>
            <person name="Barry K."/>
            <person name="Daum C."/>
            <person name="Lipzen A."/>
            <person name="Yoshinaga Y."/>
            <person name="Schmutz J."/>
            <person name="Saski C."/>
            <person name="Vermerris W."/>
            <person name="Kresovich S."/>
        </authorList>
    </citation>
    <scope>NUCLEOTIDE SEQUENCE</scope>
</reference>
<protein>
    <submittedName>
        <fullName evidence="2">Uncharacterized protein</fullName>
    </submittedName>
</protein>
<evidence type="ECO:0000313" key="3">
    <source>
        <dbReference type="Proteomes" id="UP000807115"/>
    </source>
</evidence>
<dbReference type="GO" id="GO:0048364">
    <property type="term" value="P:root development"/>
    <property type="evidence" value="ECO:0007669"/>
    <property type="project" value="InterPro"/>
</dbReference>
<dbReference type="KEGG" id="sbi:8057839"/>
<dbReference type="Pfam" id="PF03087">
    <property type="entry name" value="BPS1"/>
    <property type="match status" value="1"/>
</dbReference>
<dbReference type="OrthoDB" id="624323at2759"/>
<dbReference type="PANTHER" id="PTHR33070:SF91">
    <property type="entry name" value="OS08G0551500 PROTEIN"/>
    <property type="match status" value="1"/>
</dbReference>
<gene>
    <name evidence="2" type="ORF">BDA96_07G186400</name>
</gene>
<accession>A0A921QLR9</accession>
<feature type="coiled-coil region" evidence="1">
    <location>
        <begin position="90"/>
        <end position="143"/>
    </location>
</feature>
<dbReference type="OMA" id="ECKLVRL"/>
<dbReference type="GO" id="GO:0048367">
    <property type="term" value="P:shoot system development"/>
    <property type="evidence" value="ECO:0007669"/>
    <property type="project" value="InterPro"/>
</dbReference>
<proteinExistence type="predicted"/>
<evidence type="ECO:0000256" key="1">
    <source>
        <dbReference type="SAM" id="Coils"/>
    </source>
</evidence>
<name>A0A921QLR9_SORBI</name>
<keyword evidence="1" id="KW-0175">Coiled coil</keyword>
<dbReference type="EMBL" id="CM027686">
    <property type="protein sequence ID" value="KAG0524163.1"/>
    <property type="molecule type" value="Genomic_DNA"/>
</dbReference>
<dbReference type="AlphaFoldDB" id="A0A921QLR9"/>
<sequence>MAFHLRSVSLPSKRLSNEAEIEAELQSLEAAVSSPSATIAAMRDGLRRLGDVYSHIEEIIHFPSNQACTIQQRKELDAEMESSLELIDLCNAMQENLAELKATIQDLLVVLRRGDDASIQAKIQSYIRLVKNAQKQFKKASKKTTTTTTSDKEECKLVRLLLKARLVAASLLDSTLCLVSKQVVMPKRSLVSKALQKRSVVVCKEEQLQALECVIGDLELGAELLFRRMIQSRVALLNILSS</sequence>
<organism evidence="2 3">
    <name type="scientific">Sorghum bicolor</name>
    <name type="common">Sorghum</name>
    <name type="synonym">Sorghum vulgare</name>
    <dbReference type="NCBI Taxonomy" id="4558"/>
    <lineage>
        <taxon>Eukaryota</taxon>
        <taxon>Viridiplantae</taxon>
        <taxon>Streptophyta</taxon>
        <taxon>Embryophyta</taxon>
        <taxon>Tracheophyta</taxon>
        <taxon>Spermatophyta</taxon>
        <taxon>Magnoliopsida</taxon>
        <taxon>Liliopsida</taxon>
        <taxon>Poales</taxon>
        <taxon>Poaceae</taxon>
        <taxon>PACMAD clade</taxon>
        <taxon>Panicoideae</taxon>
        <taxon>Andropogonodae</taxon>
        <taxon>Andropogoneae</taxon>
        <taxon>Sorghinae</taxon>
        <taxon>Sorghum</taxon>
    </lineage>
</organism>
<dbReference type="Proteomes" id="UP000807115">
    <property type="component" value="Chromosome 7"/>
</dbReference>
<comment type="caution">
    <text evidence="2">The sequence shown here is derived from an EMBL/GenBank/DDBJ whole genome shotgun (WGS) entry which is preliminary data.</text>
</comment>
<dbReference type="Gramene" id="EES15218">
    <property type="protein sequence ID" value="EES15218"/>
    <property type="gene ID" value="SORBI_3007G175200"/>
</dbReference>
<dbReference type="InterPro" id="IPR004320">
    <property type="entry name" value="BPS1_pln"/>
</dbReference>
<dbReference type="PANTHER" id="PTHR33070">
    <property type="entry name" value="OS06G0725500 PROTEIN"/>
    <property type="match status" value="1"/>
</dbReference>
<reference evidence="2" key="2">
    <citation type="submission" date="2020-10" db="EMBL/GenBank/DDBJ databases">
        <authorList>
            <person name="Cooper E.A."/>
            <person name="Brenton Z.W."/>
            <person name="Flinn B.S."/>
            <person name="Jenkins J."/>
            <person name="Shu S."/>
            <person name="Flowers D."/>
            <person name="Luo F."/>
            <person name="Wang Y."/>
            <person name="Xia P."/>
            <person name="Barry K."/>
            <person name="Daum C."/>
            <person name="Lipzen A."/>
            <person name="Yoshinaga Y."/>
            <person name="Schmutz J."/>
            <person name="Saski C."/>
            <person name="Vermerris W."/>
            <person name="Kresovich S."/>
        </authorList>
    </citation>
    <scope>NUCLEOTIDE SEQUENCE</scope>
</reference>